<sequence>MRRSKINLAVSREDYQKYEQYFAWLRISLFMVLAFFLVIFLTFFVVLKNKYDKNNGLRTKKESLLVALKDKKGDEAKLFYLQKKYGDLETFLKDDAASLPYYTLLANALKESSESSTIKSFAINKSREASFTIAFTSFSELNSFFKFIESEIFLKNFEAITLKNFSVIGAQEETVENYEISFDGRFKNVQN</sequence>
<feature type="transmembrane region" description="Helical" evidence="1">
    <location>
        <begin position="21"/>
        <end position="47"/>
    </location>
</feature>
<organism evidence="2 3">
    <name type="scientific">Candidatus Roizmanbacteria bacterium RIFCSPLOWO2_01_FULL_44_13</name>
    <dbReference type="NCBI Taxonomy" id="1802069"/>
    <lineage>
        <taxon>Bacteria</taxon>
        <taxon>Candidatus Roizmaniibacteriota</taxon>
    </lineage>
</organism>
<gene>
    <name evidence="2" type="ORF">A2970_02465</name>
</gene>
<reference evidence="2 3" key="1">
    <citation type="journal article" date="2016" name="Nat. Commun.">
        <title>Thousands of microbial genomes shed light on interconnected biogeochemical processes in an aquifer system.</title>
        <authorList>
            <person name="Anantharaman K."/>
            <person name="Brown C.T."/>
            <person name="Hug L.A."/>
            <person name="Sharon I."/>
            <person name="Castelle C.J."/>
            <person name="Probst A.J."/>
            <person name="Thomas B.C."/>
            <person name="Singh A."/>
            <person name="Wilkins M.J."/>
            <person name="Karaoz U."/>
            <person name="Brodie E.L."/>
            <person name="Williams K.H."/>
            <person name="Hubbard S.S."/>
            <person name="Banfield J.F."/>
        </authorList>
    </citation>
    <scope>NUCLEOTIDE SEQUENCE [LARGE SCALE GENOMIC DNA]</scope>
</reference>
<dbReference type="STRING" id="1802069.A2970_02465"/>
<keyword evidence="1" id="KW-0812">Transmembrane</keyword>
<accession>A0A1F7JCQ2</accession>
<keyword evidence="1" id="KW-1133">Transmembrane helix</keyword>
<proteinExistence type="predicted"/>
<dbReference type="Proteomes" id="UP000178857">
    <property type="component" value="Unassembled WGS sequence"/>
</dbReference>
<dbReference type="EMBL" id="MGAT01000002">
    <property type="protein sequence ID" value="OGK53377.1"/>
    <property type="molecule type" value="Genomic_DNA"/>
</dbReference>
<keyword evidence="1" id="KW-0472">Membrane</keyword>
<evidence type="ECO:0000313" key="2">
    <source>
        <dbReference type="EMBL" id="OGK53377.1"/>
    </source>
</evidence>
<evidence type="ECO:0000313" key="3">
    <source>
        <dbReference type="Proteomes" id="UP000178857"/>
    </source>
</evidence>
<protein>
    <submittedName>
        <fullName evidence="2">Uncharacterized protein</fullName>
    </submittedName>
</protein>
<evidence type="ECO:0000256" key="1">
    <source>
        <dbReference type="SAM" id="Phobius"/>
    </source>
</evidence>
<name>A0A1F7JCQ2_9BACT</name>
<comment type="caution">
    <text evidence="2">The sequence shown here is derived from an EMBL/GenBank/DDBJ whole genome shotgun (WGS) entry which is preliminary data.</text>
</comment>
<dbReference type="AlphaFoldDB" id="A0A1F7JCQ2"/>